<proteinExistence type="predicted"/>
<comment type="caution">
    <text evidence="2">The sequence shown here is derived from an EMBL/GenBank/DDBJ whole genome shotgun (WGS) entry which is preliminary data.</text>
</comment>
<accession>A0AAQ1AKL4</accession>
<evidence type="ECO:0000256" key="1">
    <source>
        <dbReference type="SAM" id="Phobius"/>
    </source>
</evidence>
<protein>
    <submittedName>
        <fullName evidence="2">Uncharacterized protein</fullName>
    </submittedName>
</protein>
<evidence type="ECO:0000313" key="2">
    <source>
        <dbReference type="EMBL" id="MDN0285708.1"/>
    </source>
</evidence>
<keyword evidence="1" id="KW-0472">Membrane</keyword>
<name>A0AAQ1AKL4_9XANT</name>
<reference evidence="2" key="1">
    <citation type="submission" date="2023-06" db="EMBL/GenBank/DDBJ databases">
        <title>Genome sequences of Xanthomonas arboricola from Serbia and Montenegro.</title>
        <authorList>
            <person name="Ilicic R."/>
            <person name="Jelusic A."/>
            <person name="Harrison J."/>
            <person name="Greer S."/>
            <person name="Grant M."/>
            <person name="Vicente J."/>
            <person name="Popovic Milovanovic T."/>
            <person name="Studholme D.J."/>
        </authorList>
    </citation>
    <scope>NUCLEOTIDE SEQUENCE</scope>
    <source>
        <strain evidence="2">Xp320</strain>
    </source>
</reference>
<dbReference type="RefSeq" id="WP_126750512.1">
    <property type="nucleotide sequence ID" value="NZ_CP076628.1"/>
</dbReference>
<sequence length="60" mass="6420">MIKISLKGLPWVFSKEAAASTRKAKGMLGVDWIARLLAIAIAIAIAIVKASQSRRAALDK</sequence>
<organism evidence="2">
    <name type="scientific">Xanthomonas arboricola pv. pruni</name>
    <dbReference type="NCBI Taxonomy" id="69929"/>
    <lineage>
        <taxon>Bacteria</taxon>
        <taxon>Pseudomonadati</taxon>
        <taxon>Pseudomonadota</taxon>
        <taxon>Gammaproteobacteria</taxon>
        <taxon>Lysobacterales</taxon>
        <taxon>Lysobacteraceae</taxon>
        <taxon>Xanthomonas</taxon>
    </lineage>
</organism>
<feature type="transmembrane region" description="Helical" evidence="1">
    <location>
        <begin position="32"/>
        <end position="50"/>
    </location>
</feature>
<dbReference type="EMBL" id="JASVYU010000002">
    <property type="protein sequence ID" value="MDN0285708.1"/>
    <property type="molecule type" value="Genomic_DNA"/>
</dbReference>
<dbReference type="AlphaFoldDB" id="A0AAQ1AKL4"/>
<gene>
    <name evidence="2" type="ORF">QSH54_03370</name>
</gene>
<keyword evidence="1" id="KW-0812">Transmembrane</keyword>
<keyword evidence="1" id="KW-1133">Transmembrane helix</keyword>